<dbReference type="InterPro" id="IPR008523">
    <property type="entry name" value="DUF805"/>
</dbReference>
<feature type="transmembrane region" description="Helical" evidence="1">
    <location>
        <begin position="28"/>
        <end position="46"/>
    </location>
</feature>
<keyword evidence="1" id="KW-0812">Transmembrane</keyword>
<organism evidence="2 3">
    <name type="scientific">Serratia odorifera DSM 4582</name>
    <dbReference type="NCBI Taxonomy" id="667129"/>
    <lineage>
        <taxon>Bacteria</taxon>
        <taxon>Pseudomonadati</taxon>
        <taxon>Pseudomonadota</taxon>
        <taxon>Gammaproteobacteria</taxon>
        <taxon>Enterobacterales</taxon>
        <taxon>Yersiniaceae</taxon>
        <taxon>Serratia</taxon>
    </lineage>
</organism>
<dbReference type="EMBL" id="ADBY01000022">
    <property type="protein sequence ID" value="EFE97087.1"/>
    <property type="molecule type" value="Genomic_DNA"/>
</dbReference>
<sequence>MGRLTMQDSMTIQQWCFSFKGRIGRRDFWIWIGLWLVLMAIAFTLANYQWVAIQTIAFFIVALLWPTAAVLVKRLHDRNKAGWWALLLILAWMLAAGNWQMLAPLWQWGVGRFIPTLIIVMMVIDLGAFVGTPEDNRFGPPPEPVKFRAE</sequence>
<keyword evidence="1" id="KW-0472">Membrane</keyword>
<dbReference type="Pfam" id="PF05656">
    <property type="entry name" value="DUF805"/>
    <property type="match status" value="1"/>
</dbReference>
<gene>
    <name evidence="2" type="ORF">HMPREF0758_1179</name>
</gene>
<dbReference type="AlphaFoldDB" id="D4DZ29"/>
<reference evidence="2 3" key="1">
    <citation type="submission" date="2010-01" db="EMBL/GenBank/DDBJ databases">
        <authorList>
            <person name="Muzny D."/>
            <person name="Qin X."/>
            <person name="Deng J."/>
            <person name="Jiang H."/>
            <person name="Liu Y."/>
            <person name="Qu J."/>
            <person name="Song X.-Z."/>
            <person name="Zhang L."/>
            <person name="Thornton R."/>
            <person name="Coyle M."/>
            <person name="Francisco L."/>
            <person name="Jackson L."/>
            <person name="Javaid M."/>
            <person name="Korchina V."/>
            <person name="Kovar C."/>
            <person name="Mata R."/>
            <person name="Mathew T."/>
            <person name="Ngo R."/>
            <person name="Nguyen L."/>
            <person name="Nguyen N."/>
            <person name="Okwuonu G."/>
            <person name="Ongeri F."/>
            <person name="Pham C."/>
            <person name="Simmons D."/>
            <person name="Wilczek-Boney K."/>
            <person name="Hale W."/>
            <person name="Jakkamsetti A."/>
            <person name="Pham P."/>
            <person name="Ruth R."/>
            <person name="San Lucas F."/>
            <person name="Warren J."/>
            <person name="Zhang J."/>
            <person name="Zhao Z."/>
            <person name="Zhou C."/>
            <person name="Zhu D."/>
            <person name="Lee S."/>
            <person name="Bess C."/>
            <person name="Blankenburg K."/>
            <person name="Forbes L."/>
            <person name="Fu Q."/>
            <person name="Gubbala S."/>
            <person name="Hirani K."/>
            <person name="Jayaseelan J.C."/>
            <person name="Lara F."/>
            <person name="Munidasa M."/>
            <person name="Palculict T."/>
            <person name="Patil S."/>
            <person name="Pu L.-L."/>
            <person name="Saada N."/>
            <person name="Tang L."/>
            <person name="Weissenberger G."/>
            <person name="Zhu Y."/>
            <person name="Hemphill L."/>
            <person name="Shang Y."/>
            <person name="Youmans B."/>
            <person name="Ayvaz T."/>
            <person name="Ross M."/>
            <person name="Santibanez J."/>
            <person name="Aqrawi P."/>
            <person name="Gross S."/>
            <person name="Joshi V."/>
            <person name="Fowler G."/>
            <person name="Nazareth L."/>
            <person name="Reid J."/>
            <person name="Worley K."/>
            <person name="Petrosino J."/>
            <person name="Highlander S."/>
            <person name="Gibbs R."/>
        </authorList>
    </citation>
    <scope>NUCLEOTIDE SEQUENCE [LARGE SCALE GENOMIC DNA]</scope>
    <source>
        <strain evidence="2 3">DSM 4582</strain>
    </source>
</reference>
<comment type="caution">
    <text evidence="2">The sequence shown here is derived from an EMBL/GenBank/DDBJ whole genome shotgun (WGS) entry which is preliminary data.</text>
</comment>
<dbReference type="HOGENOM" id="CLU_093674_6_0_6"/>
<dbReference type="STRING" id="667129.HMPREF0758_1179"/>
<name>D4DZ29_SEROD</name>
<keyword evidence="1" id="KW-1133">Transmembrane helix</keyword>
<proteinExistence type="predicted"/>
<evidence type="ECO:0000313" key="2">
    <source>
        <dbReference type="EMBL" id="EFE97087.1"/>
    </source>
</evidence>
<dbReference type="PANTHER" id="PTHR34980:SF1">
    <property type="entry name" value="INNER MEMBRANE PROTEIN"/>
    <property type="match status" value="1"/>
</dbReference>
<protein>
    <recommendedName>
        <fullName evidence="4">DUF805 domain-containing protein</fullName>
    </recommendedName>
</protein>
<dbReference type="PANTHER" id="PTHR34980">
    <property type="entry name" value="INNER MEMBRANE PROTEIN-RELATED-RELATED"/>
    <property type="match status" value="1"/>
</dbReference>
<evidence type="ECO:0000313" key="3">
    <source>
        <dbReference type="Proteomes" id="UP000005723"/>
    </source>
</evidence>
<dbReference type="Proteomes" id="UP000005723">
    <property type="component" value="Unassembled WGS sequence"/>
</dbReference>
<feature type="transmembrane region" description="Helical" evidence="1">
    <location>
        <begin position="113"/>
        <end position="131"/>
    </location>
</feature>
<evidence type="ECO:0008006" key="4">
    <source>
        <dbReference type="Google" id="ProtNLM"/>
    </source>
</evidence>
<feature type="transmembrane region" description="Helical" evidence="1">
    <location>
        <begin position="52"/>
        <end position="71"/>
    </location>
</feature>
<feature type="transmembrane region" description="Helical" evidence="1">
    <location>
        <begin position="83"/>
        <end position="101"/>
    </location>
</feature>
<accession>D4DZ29</accession>
<keyword evidence="3" id="KW-1185">Reference proteome</keyword>
<dbReference type="GO" id="GO:0005886">
    <property type="term" value="C:plasma membrane"/>
    <property type="evidence" value="ECO:0007669"/>
    <property type="project" value="TreeGrafter"/>
</dbReference>
<evidence type="ECO:0000256" key="1">
    <source>
        <dbReference type="SAM" id="Phobius"/>
    </source>
</evidence>